<dbReference type="PANTHER" id="PTHR30346:SF28">
    <property type="entry name" value="HTH-TYPE TRANSCRIPTIONAL REGULATOR CYNR"/>
    <property type="match status" value="1"/>
</dbReference>
<comment type="caution">
    <text evidence="7">The sequence shown here is derived from an EMBL/GenBank/DDBJ whole genome shotgun (WGS) entry which is preliminary data.</text>
</comment>
<dbReference type="Proteomes" id="UP000757890">
    <property type="component" value="Unassembled WGS sequence"/>
</dbReference>
<organism evidence="7 8">
    <name type="scientific">Dialister invisus</name>
    <dbReference type="NCBI Taxonomy" id="218538"/>
    <lineage>
        <taxon>Bacteria</taxon>
        <taxon>Bacillati</taxon>
        <taxon>Bacillota</taxon>
        <taxon>Negativicutes</taxon>
        <taxon>Veillonellales</taxon>
        <taxon>Veillonellaceae</taxon>
        <taxon>Dialister</taxon>
    </lineage>
</organism>
<feature type="compositionally biased region" description="Basic and acidic residues" evidence="5">
    <location>
        <begin position="110"/>
        <end position="128"/>
    </location>
</feature>
<evidence type="ECO:0000256" key="3">
    <source>
        <dbReference type="ARBA" id="ARBA00023125"/>
    </source>
</evidence>
<dbReference type="InterPro" id="IPR036388">
    <property type="entry name" value="WH-like_DNA-bd_sf"/>
</dbReference>
<dbReference type="PRINTS" id="PR00039">
    <property type="entry name" value="HTHLYSR"/>
</dbReference>
<evidence type="ECO:0000256" key="1">
    <source>
        <dbReference type="ARBA" id="ARBA00009437"/>
    </source>
</evidence>
<keyword evidence="3" id="KW-0238">DNA-binding</keyword>
<evidence type="ECO:0000313" key="7">
    <source>
        <dbReference type="EMBL" id="MBF1129917.1"/>
    </source>
</evidence>
<dbReference type="SUPFAM" id="SSF46785">
    <property type="entry name" value="Winged helix' DNA-binding domain"/>
    <property type="match status" value="1"/>
</dbReference>
<dbReference type="InterPro" id="IPR000847">
    <property type="entry name" value="LysR_HTH_N"/>
</dbReference>
<feature type="region of interest" description="Disordered" evidence="5">
    <location>
        <begin position="84"/>
        <end position="136"/>
    </location>
</feature>
<evidence type="ECO:0000256" key="5">
    <source>
        <dbReference type="SAM" id="MobiDB-lite"/>
    </source>
</evidence>
<proteinExistence type="inferred from homology"/>
<accession>A0A930FRM7</accession>
<evidence type="ECO:0000313" key="8">
    <source>
        <dbReference type="Proteomes" id="UP000757890"/>
    </source>
</evidence>
<feature type="domain" description="HTH lysR-type" evidence="6">
    <location>
        <begin position="1"/>
        <end position="58"/>
    </location>
</feature>
<gene>
    <name evidence="7" type="ORF">HXL70_07755</name>
</gene>
<name>A0A930FRM7_9FIRM</name>
<dbReference type="GO" id="GO:0003700">
    <property type="term" value="F:DNA-binding transcription factor activity"/>
    <property type="evidence" value="ECO:0007669"/>
    <property type="project" value="InterPro"/>
</dbReference>
<dbReference type="FunFam" id="1.10.10.10:FF:000001">
    <property type="entry name" value="LysR family transcriptional regulator"/>
    <property type="match status" value="1"/>
</dbReference>
<comment type="similarity">
    <text evidence="1">Belongs to the LysR transcriptional regulatory family.</text>
</comment>
<dbReference type="GO" id="GO:0003677">
    <property type="term" value="F:DNA binding"/>
    <property type="evidence" value="ECO:0007669"/>
    <property type="project" value="UniProtKB-KW"/>
</dbReference>
<dbReference type="PANTHER" id="PTHR30346">
    <property type="entry name" value="TRANSCRIPTIONAL DUAL REGULATOR HCAR-RELATED"/>
    <property type="match status" value="1"/>
</dbReference>
<sequence length="156" mass="17224">MINETLHTFISVTKNGSFNKAAEKLSLTAPAVMKQMNSLEKSIGAPLFERTNRGIRLTPAGESFLKDAKTILRYTRKSIERAQIAAGQTPHLPTCGAQKAGSVHPADPLPTDREERNRRESARRHADIAEAQGKSAEEIHEIFEKVMNGTGRCSKR</sequence>
<dbReference type="RefSeq" id="WP_227138224.1">
    <property type="nucleotide sequence ID" value="NZ_CATVTA010000005.1"/>
</dbReference>
<evidence type="ECO:0000256" key="2">
    <source>
        <dbReference type="ARBA" id="ARBA00023015"/>
    </source>
</evidence>
<dbReference type="EMBL" id="JABZMK010000068">
    <property type="protein sequence ID" value="MBF1129917.1"/>
    <property type="molecule type" value="Genomic_DNA"/>
</dbReference>
<dbReference type="Gene3D" id="1.10.10.10">
    <property type="entry name" value="Winged helix-like DNA-binding domain superfamily/Winged helix DNA-binding domain"/>
    <property type="match status" value="1"/>
</dbReference>
<dbReference type="Pfam" id="PF00126">
    <property type="entry name" value="HTH_1"/>
    <property type="match status" value="1"/>
</dbReference>
<dbReference type="AlphaFoldDB" id="A0A930FRM7"/>
<dbReference type="InterPro" id="IPR036390">
    <property type="entry name" value="WH_DNA-bd_sf"/>
</dbReference>
<dbReference type="GO" id="GO:0032993">
    <property type="term" value="C:protein-DNA complex"/>
    <property type="evidence" value="ECO:0007669"/>
    <property type="project" value="TreeGrafter"/>
</dbReference>
<evidence type="ECO:0000259" key="6">
    <source>
        <dbReference type="PROSITE" id="PS50931"/>
    </source>
</evidence>
<keyword evidence="2" id="KW-0805">Transcription regulation</keyword>
<protein>
    <submittedName>
        <fullName evidence="7">LysR family transcriptional regulator</fullName>
    </submittedName>
</protein>
<evidence type="ECO:0000256" key="4">
    <source>
        <dbReference type="ARBA" id="ARBA00023163"/>
    </source>
</evidence>
<reference evidence="7" key="1">
    <citation type="submission" date="2020-04" db="EMBL/GenBank/DDBJ databases">
        <title>Deep metagenomics examines the oral microbiome during advanced dental caries in children, revealing novel taxa and co-occurrences with host molecules.</title>
        <authorList>
            <person name="Baker J.L."/>
            <person name="Morton J.T."/>
            <person name="Dinis M."/>
            <person name="Alvarez R."/>
            <person name="Tran N.C."/>
            <person name="Knight R."/>
            <person name="Edlund A."/>
        </authorList>
    </citation>
    <scope>NUCLEOTIDE SEQUENCE</scope>
    <source>
        <strain evidence="7">JCVI_32_bin.14</strain>
    </source>
</reference>
<dbReference type="PROSITE" id="PS50931">
    <property type="entry name" value="HTH_LYSR"/>
    <property type="match status" value="1"/>
</dbReference>
<keyword evidence="4" id="KW-0804">Transcription</keyword>